<dbReference type="InterPro" id="IPR005018">
    <property type="entry name" value="DOMON_domain"/>
</dbReference>
<feature type="transmembrane region" description="Helical" evidence="12">
    <location>
        <begin position="417"/>
        <end position="438"/>
    </location>
</feature>
<keyword evidence="9" id="KW-0408">Iron</keyword>
<dbReference type="InterPro" id="IPR002861">
    <property type="entry name" value="Reeler_dom"/>
</dbReference>
<dbReference type="PANTHER" id="PTHR23130:SF171">
    <property type="entry name" value="OS01G0895300 PROTEIN"/>
    <property type="match status" value="1"/>
</dbReference>
<dbReference type="InterPro" id="IPR006593">
    <property type="entry name" value="Cyt_b561/ferric_Rdtase_TM"/>
</dbReference>
<dbReference type="InterPro" id="IPR042307">
    <property type="entry name" value="Reeler_sf"/>
</dbReference>
<gene>
    <name evidence="16" type="ORF">XAT740_LOCUS35440</name>
</gene>
<reference evidence="16" key="1">
    <citation type="submission" date="2021-02" db="EMBL/GenBank/DDBJ databases">
        <authorList>
            <person name="Nowell W R."/>
        </authorList>
    </citation>
    <scope>NUCLEOTIDE SEQUENCE</scope>
</reference>
<feature type="domain" description="Cytochrome b561" evidence="15">
    <location>
        <begin position="340"/>
        <end position="544"/>
    </location>
</feature>
<keyword evidence="8 12" id="KW-1133">Transmembrane helix</keyword>
<evidence type="ECO:0000256" key="9">
    <source>
        <dbReference type="ARBA" id="ARBA00023004"/>
    </source>
</evidence>
<dbReference type="SMART" id="SM00665">
    <property type="entry name" value="B561"/>
    <property type="match status" value="1"/>
</dbReference>
<evidence type="ECO:0000256" key="5">
    <source>
        <dbReference type="ARBA" id="ARBA00022692"/>
    </source>
</evidence>
<feature type="domain" description="DOMON" evidence="14">
    <location>
        <begin position="197"/>
        <end position="326"/>
    </location>
</feature>
<organism evidence="16 17">
    <name type="scientific">Adineta ricciae</name>
    <name type="common">Rotifer</name>
    <dbReference type="NCBI Taxonomy" id="249248"/>
    <lineage>
        <taxon>Eukaryota</taxon>
        <taxon>Metazoa</taxon>
        <taxon>Spiralia</taxon>
        <taxon>Gnathifera</taxon>
        <taxon>Rotifera</taxon>
        <taxon>Eurotatoria</taxon>
        <taxon>Bdelloidea</taxon>
        <taxon>Adinetida</taxon>
        <taxon>Adinetidae</taxon>
        <taxon>Adineta</taxon>
    </lineage>
</organism>
<evidence type="ECO:0000256" key="4">
    <source>
        <dbReference type="ARBA" id="ARBA00022448"/>
    </source>
</evidence>
<dbReference type="Gene3D" id="2.60.40.4060">
    <property type="entry name" value="Reeler domain"/>
    <property type="match status" value="1"/>
</dbReference>
<comment type="cofactor">
    <cofactor evidence="1">
        <name>heme b</name>
        <dbReference type="ChEBI" id="CHEBI:60344"/>
    </cofactor>
</comment>
<proteinExistence type="inferred from homology"/>
<feature type="signal peptide" evidence="13">
    <location>
        <begin position="1"/>
        <end position="19"/>
    </location>
</feature>
<keyword evidence="4" id="KW-0813">Transport</keyword>
<evidence type="ECO:0000313" key="17">
    <source>
        <dbReference type="Proteomes" id="UP000663828"/>
    </source>
</evidence>
<feature type="transmembrane region" description="Helical" evidence="12">
    <location>
        <begin position="375"/>
        <end position="396"/>
    </location>
</feature>
<keyword evidence="17" id="KW-1185">Reference proteome</keyword>
<keyword evidence="5 12" id="KW-0812">Transmembrane</keyword>
<feature type="transmembrane region" description="Helical" evidence="12">
    <location>
        <begin position="593"/>
        <end position="613"/>
    </location>
</feature>
<evidence type="ECO:0000256" key="13">
    <source>
        <dbReference type="SAM" id="SignalP"/>
    </source>
</evidence>
<keyword evidence="11" id="KW-0325">Glycoprotein</keyword>
<evidence type="ECO:0000256" key="8">
    <source>
        <dbReference type="ARBA" id="ARBA00022989"/>
    </source>
</evidence>
<dbReference type="PROSITE" id="PS50836">
    <property type="entry name" value="DOMON"/>
    <property type="match status" value="1"/>
</dbReference>
<feature type="transmembrane region" description="Helical" evidence="12">
    <location>
        <begin position="521"/>
        <end position="542"/>
    </location>
</feature>
<keyword evidence="10 12" id="KW-0472">Membrane</keyword>
<accession>A0A815N4R9</accession>
<dbReference type="CDD" id="cd08760">
    <property type="entry name" value="Cyt_b561_FRRS1_like"/>
    <property type="match status" value="1"/>
</dbReference>
<evidence type="ECO:0000256" key="7">
    <source>
        <dbReference type="ARBA" id="ARBA00022982"/>
    </source>
</evidence>
<evidence type="ECO:0000256" key="1">
    <source>
        <dbReference type="ARBA" id="ARBA00001970"/>
    </source>
</evidence>
<keyword evidence="6 13" id="KW-0732">Signal</keyword>
<dbReference type="GO" id="GO:0016020">
    <property type="term" value="C:membrane"/>
    <property type="evidence" value="ECO:0007669"/>
    <property type="project" value="UniProtKB-SubCell"/>
</dbReference>
<evidence type="ECO:0000256" key="11">
    <source>
        <dbReference type="ARBA" id="ARBA00023180"/>
    </source>
</evidence>
<feature type="chain" id="PRO_5032790768" description="Ferric-chelate reductase 1" evidence="13">
    <location>
        <begin position="20"/>
        <end position="614"/>
    </location>
</feature>
<comment type="similarity">
    <text evidence="3">Belongs to the FRRS1 family.</text>
</comment>
<feature type="transmembrane region" description="Helical" evidence="12">
    <location>
        <begin position="450"/>
        <end position="472"/>
    </location>
</feature>
<dbReference type="AlphaFoldDB" id="A0A815N4R9"/>
<evidence type="ECO:0008006" key="18">
    <source>
        <dbReference type="Google" id="ProtNLM"/>
    </source>
</evidence>
<evidence type="ECO:0000313" key="16">
    <source>
        <dbReference type="EMBL" id="CAF1424790.1"/>
    </source>
</evidence>
<evidence type="ECO:0000256" key="10">
    <source>
        <dbReference type="ARBA" id="ARBA00023136"/>
    </source>
</evidence>
<evidence type="ECO:0000256" key="2">
    <source>
        <dbReference type="ARBA" id="ARBA00004141"/>
    </source>
</evidence>
<sequence>MNIFIVVLLILSCISEIKCFSSENSSNICDEIKRQQHRADPSLCPSKFSVNISSSSYSIDEPIHIFIKTTTLDTPFHGVHVVALDENQLQVGSWEINTKKQDENSCNGSIYIFEKAVTNTDAIWQVSSPVVGNIAIKVVIIEDDSAIYSNCYNFILTSRVSMNSSNIDEEDAAAINTTTTVTTTTTTVTTPPPTSEVTVNITWSFASNTNVTSVLMTIHNLKTSQWVAIGLGQNIAMGEAHVFMCKRLANNEIVINRYVNPGDHDPPEPPQPDAGGVFTPGQQQFTDGVVICRFTLSNFIAQTLKQVRTLEPLSQFRQYHPLIAIGVLDKDNNAQKHSRDSRVAKSDTVQLNQNEIILYRIPEVKTDLTFVRTHGIIMIFTWILIVSTGALISRYFKTSWANKMICGKAAWFTAHRFLMSIAAILTTLGFLFILVFLQGTWIPNDTTRPYAHSITGIIVIGLAFFQPFIALFRCEPNSRYRFIFNYIHAFVGFSAFILSVATLYLATYFHVFADTKGRFVMIAWIVWVALIFLIFECSEYFIRKKNRESGYTNINASNTTVADLIENPTTPKFTSFTVDNHEETSVQQKAKNILLAIHILVAATLSVILTTLIL</sequence>
<evidence type="ECO:0000259" key="14">
    <source>
        <dbReference type="PROSITE" id="PS50836"/>
    </source>
</evidence>
<dbReference type="PANTHER" id="PTHR23130">
    <property type="entry name" value="CYTOCHROME B561 AND DOMON DOMAIN-CONTAINING PROTEIN"/>
    <property type="match status" value="1"/>
</dbReference>
<dbReference type="EMBL" id="CAJNOR010003549">
    <property type="protein sequence ID" value="CAF1424790.1"/>
    <property type="molecule type" value="Genomic_DNA"/>
</dbReference>
<dbReference type="Proteomes" id="UP000663828">
    <property type="component" value="Unassembled WGS sequence"/>
</dbReference>
<feature type="transmembrane region" description="Helical" evidence="12">
    <location>
        <begin position="484"/>
        <end position="509"/>
    </location>
</feature>
<evidence type="ECO:0000256" key="3">
    <source>
        <dbReference type="ARBA" id="ARBA00009195"/>
    </source>
</evidence>
<dbReference type="PROSITE" id="PS50939">
    <property type="entry name" value="CYTOCHROME_B561"/>
    <property type="match status" value="1"/>
</dbReference>
<comment type="subcellular location">
    <subcellularLocation>
        <location evidence="2">Membrane</location>
        <topology evidence="2">Multi-pass membrane protein</topology>
    </subcellularLocation>
</comment>
<comment type="caution">
    <text evidence="16">The sequence shown here is derived from an EMBL/GenBank/DDBJ whole genome shotgun (WGS) entry which is preliminary data.</text>
</comment>
<evidence type="ECO:0000256" key="12">
    <source>
        <dbReference type="SAM" id="Phobius"/>
    </source>
</evidence>
<evidence type="ECO:0000259" key="15">
    <source>
        <dbReference type="PROSITE" id="PS50939"/>
    </source>
</evidence>
<evidence type="ECO:0000256" key="6">
    <source>
        <dbReference type="ARBA" id="ARBA00022729"/>
    </source>
</evidence>
<dbReference type="Pfam" id="PF02014">
    <property type="entry name" value="Reeler"/>
    <property type="match status" value="1"/>
</dbReference>
<name>A0A815N4R9_ADIRI</name>
<dbReference type="Gene3D" id="1.20.120.1770">
    <property type="match status" value="1"/>
</dbReference>
<dbReference type="Pfam" id="PF03188">
    <property type="entry name" value="Cytochrom_B561"/>
    <property type="match status" value="1"/>
</dbReference>
<protein>
    <recommendedName>
        <fullName evidence="18">Ferric-chelate reductase 1</fullName>
    </recommendedName>
</protein>
<keyword evidence="7" id="KW-0249">Electron transport</keyword>